<dbReference type="InterPro" id="IPR036390">
    <property type="entry name" value="WH_DNA-bd_sf"/>
</dbReference>
<accession>A0ABT5ITK8</accession>
<dbReference type="PANTHER" id="PTHR33202:SF7">
    <property type="entry name" value="FERRIC UPTAKE REGULATION PROTEIN"/>
    <property type="match status" value="1"/>
</dbReference>
<evidence type="ECO:0000256" key="1">
    <source>
        <dbReference type="RuleBase" id="RU364037"/>
    </source>
</evidence>
<reference evidence="2 3" key="1">
    <citation type="submission" date="2023-01" db="EMBL/GenBank/DDBJ databases">
        <title>Novel species of the genus Vogesella isolated from rivers.</title>
        <authorList>
            <person name="Lu H."/>
        </authorList>
    </citation>
    <scope>NUCLEOTIDE SEQUENCE [LARGE SCALE GENOMIC DNA]</scope>
    <source>
        <strain evidence="2 3">DC21W</strain>
    </source>
</reference>
<keyword evidence="1" id="KW-0862">Zinc</keyword>
<dbReference type="Gene3D" id="1.10.10.10">
    <property type="entry name" value="Winged helix-like DNA-binding domain superfamily/Winged helix DNA-binding domain"/>
    <property type="match status" value="1"/>
</dbReference>
<comment type="subunit">
    <text evidence="1">Homodimer.</text>
</comment>
<keyword evidence="1" id="KW-0408">Iron</keyword>
<keyword evidence="3" id="KW-1185">Reference proteome</keyword>
<dbReference type="CDD" id="cd07153">
    <property type="entry name" value="Fur_like"/>
    <property type="match status" value="1"/>
</dbReference>
<dbReference type="Proteomes" id="UP001219956">
    <property type="component" value="Unassembled WGS sequence"/>
</dbReference>
<keyword evidence="1" id="KW-0804">Transcription</keyword>
<name>A0ABT5ITK8_9NEIS</name>
<dbReference type="PANTHER" id="PTHR33202">
    <property type="entry name" value="ZINC UPTAKE REGULATION PROTEIN"/>
    <property type="match status" value="1"/>
</dbReference>
<dbReference type="InterPro" id="IPR002481">
    <property type="entry name" value="FUR"/>
</dbReference>
<keyword evidence="1" id="KW-0238">DNA-binding</keyword>
<dbReference type="RefSeq" id="WP_272750324.1">
    <property type="nucleotide sequence ID" value="NZ_JAQQLF010000001.1"/>
</dbReference>
<keyword evidence="1" id="KW-0678">Repressor</keyword>
<gene>
    <name evidence="1" type="primary">fur</name>
    <name evidence="2" type="ORF">PQU95_01225</name>
</gene>
<protein>
    <recommendedName>
        <fullName evidence="1">Ferric uptake regulation protein</fullName>
    </recommendedName>
</protein>
<dbReference type="SUPFAM" id="SSF46785">
    <property type="entry name" value="Winged helix' DNA-binding domain"/>
    <property type="match status" value="1"/>
</dbReference>
<comment type="caution">
    <text evidence="2">The sequence shown here is derived from an EMBL/GenBank/DDBJ whole genome shotgun (WGS) entry which is preliminary data.</text>
</comment>
<dbReference type="InterPro" id="IPR036388">
    <property type="entry name" value="WH-like_DNA-bd_sf"/>
</dbReference>
<proteinExistence type="inferred from homology"/>
<organism evidence="2 3">
    <name type="scientific">Vogesella aquatica</name>
    <dbReference type="NCBI Taxonomy" id="2984206"/>
    <lineage>
        <taxon>Bacteria</taxon>
        <taxon>Pseudomonadati</taxon>
        <taxon>Pseudomonadota</taxon>
        <taxon>Betaproteobacteria</taxon>
        <taxon>Neisseriales</taxon>
        <taxon>Chromobacteriaceae</taxon>
        <taxon>Vogesella</taxon>
    </lineage>
</organism>
<keyword evidence="1" id="KW-0805">Transcription regulation</keyword>
<evidence type="ECO:0000313" key="3">
    <source>
        <dbReference type="Proteomes" id="UP001219956"/>
    </source>
</evidence>
<dbReference type="EMBL" id="JAQQLF010000001">
    <property type="protein sequence ID" value="MDC7715843.1"/>
    <property type="molecule type" value="Genomic_DNA"/>
</dbReference>
<evidence type="ECO:0000313" key="2">
    <source>
        <dbReference type="EMBL" id="MDC7715843.1"/>
    </source>
</evidence>
<comment type="subcellular location">
    <subcellularLocation>
        <location evidence="1">Cytoplasm</location>
    </subcellularLocation>
</comment>
<sequence length="135" mass="14834">MTLHHDIARKLAEAGIPLTSQRLLIACELFAEHCHLSADELLLRVGSLTPDISRATVYNTLKLFSQKGLVQELVVDNGKRVYDSNTAPHPHCYNADTGELTDVHQPLQLAGPLPELPPGTALERVDIIVRVRNVA</sequence>
<dbReference type="Pfam" id="PF01475">
    <property type="entry name" value="FUR"/>
    <property type="match status" value="1"/>
</dbReference>
<keyword evidence="1" id="KW-0479">Metal-binding</keyword>
<keyword evidence="1" id="KW-0963">Cytoplasm</keyword>
<comment type="similarity">
    <text evidence="1">Belongs to the Fur family.</text>
</comment>